<dbReference type="PROSITE" id="PS51709">
    <property type="entry name" value="G_TRME"/>
    <property type="match status" value="1"/>
</dbReference>
<comment type="similarity">
    <text evidence="1 10 11">Belongs to the TRAFAC class TrmE-Era-EngA-EngB-Septin-like GTPase superfamily. TrmE GTPase family.</text>
</comment>
<feature type="binding site" evidence="10">
    <location>
        <position position="138"/>
    </location>
    <ligand>
        <name>(6S)-5-formyl-5,6,7,8-tetrahydrofolate</name>
        <dbReference type="ChEBI" id="CHEBI:57457"/>
    </ligand>
</feature>
<dbReference type="InterPro" id="IPR027417">
    <property type="entry name" value="P-loop_NTPase"/>
</dbReference>
<comment type="caution">
    <text evidence="12">The sequence shown here is derived from an EMBL/GenBank/DDBJ whole genome shotgun (WGS) entry which is preliminary data.</text>
</comment>
<feature type="binding site" evidence="10">
    <location>
        <position position="249"/>
    </location>
    <ligand>
        <name>Mg(2+)</name>
        <dbReference type="ChEBI" id="CHEBI:18420"/>
    </ligand>
</feature>
<dbReference type="EC" id="3.6.-.-" evidence="10"/>
<sequence>MKRNIVLKGGTSIVEQLDTITSISTPMGEGAIGIVRLSGHDAVEIADKLYKGKHLLKDVPTHTINYGHIIDPETEEVVEEVMVSVLRAPRTFTREDIVEINCHGGILTINRVLELTMTYGARMAEPGEYTKRAFLNGRIDLSQAEAVMDFIRSKTDRASKVAMNQIEGRLSDLVKRQRQSILEILAQVEVNIDYPEYDDVEDATTEFLLERSQEIKQEIQKLLDTGVQGKIMREGLSTVIVGKPNVGKSSMLNNLIQDNKAIVTEVAGTTRDVLEEYVNVRGVPLRLVDTAGIRETEDIVERIGVERSRKALSEADLILFVLNYNEPLTEDDRKLYEVIKNEDAIVIINKTDLEQRLDLAEVETMVGDMPIIQTSMLQQQGIDELEIQIRDLFFGGEVQSQDMTYVSNSRHISLLKQAKNAIQDAIDAAEMGVPMDMVQIDLTRTWEILGEIIGESASEELIDQLFSQFCLGK</sequence>
<feature type="binding site" evidence="10">
    <location>
        <position position="266"/>
    </location>
    <ligand>
        <name>K(+)</name>
        <dbReference type="ChEBI" id="CHEBI:29103"/>
    </ligand>
</feature>
<dbReference type="GO" id="GO:0005829">
    <property type="term" value="C:cytosol"/>
    <property type="evidence" value="ECO:0007669"/>
    <property type="project" value="TreeGrafter"/>
</dbReference>
<dbReference type="SUPFAM" id="SSF116878">
    <property type="entry name" value="TrmE connector domain"/>
    <property type="match status" value="1"/>
</dbReference>
<protein>
    <recommendedName>
        <fullName evidence="10">tRNA modification GTPase MnmE</fullName>
        <ecNumber evidence="10">3.6.-.-</ecNumber>
    </recommendedName>
</protein>
<keyword evidence="13" id="KW-1185">Reference proteome</keyword>
<dbReference type="Gene3D" id="1.20.120.430">
    <property type="entry name" value="tRNA modification GTPase MnmE domain 2"/>
    <property type="match status" value="1"/>
</dbReference>
<evidence type="ECO:0000256" key="9">
    <source>
        <dbReference type="ARBA" id="ARBA00023134"/>
    </source>
</evidence>
<dbReference type="GO" id="GO:0046872">
    <property type="term" value="F:metal ion binding"/>
    <property type="evidence" value="ECO:0007669"/>
    <property type="project" value="UniProtKB-KW"/>
</dbReference>
<evidence type="ECO:0000256" key="6">
    <source>
        <dbReference type="ARBA" id="ARBA00022801"/>
    </source>
</evidence>
<gene>
    <name evidence="10 12" type="primary">mnmE</name>
    <name evidence="10" type="synonym">trmE</name>
    <name evidence="12" type="ORF">EGV54_03985</name>
</gene>
<dbReference type="InterPro" id="IPR027266">
    <property type="entry name" value="TrmE/GcvT-like"/>
</dbReference>
<feature type="binding site" evidence="10">
    <location>
        <position position="264"/>
    </location>
    <ligand>
        <name>K(+)</name>
        <dbReference type="ChEBI" id="CHEBI:29103"/>
    </ligand>
</feature>
<comment type="cofactor">
    <cofactor evidence="10">
        <name>K(+)</name>
        <dbReference type="ChEBI" id="CHEBI:29103"/>
    </cofactor>
    <text evidence="10">Binds 1 potassium ion per subunit.</text>
</comment>
<dbReference type="GO" id="GO:0042802">
    <property type="term" value="F:identical protein binding"/>
    <property type="evidence" value="ECO:0007669"/>
    <property type="project" value="UniProtKB-ARBA"/>
</dbReference>
<dbReference type="PANTHER" id="PTHR42714:SF2">
    <property type="entry name" value="TRNA MODIFICATION GTPASE GTPBP3, MITOCHONDRIAL"/>
    <property type="match status" value="1"/>
</dbReference>
<keyword evidence="7 10" id="KW-0460">Magnesium</keyword>
<reference evidence="12 13" key="1">
    <citation type="submission" date="2018-11" db="EMBL/GenBank/DDBJ databases">
        <authorList>
            <consortium name="Veterinary Laboratory Investigation and Response Network"/>
        </authorList>
    </citation>
    <scope>NUCLEOTIDE SEQUENCE [LARGE SCALE GENOMIC DNA]</scope>
    <source>
        <strain evidence="12 13">SPSE-18-VL-LA-PA-Ryan-0021</strain>
    </source>
</reference>
<feature type="binding site" evidence="10">
    <location>
        <position position="99"/>
    </location>
    <ligand>
        <name>(6S)-5-formyl-5,6,7,8-tetrahydrofolate</name>
        <dbReference type="ChEBI" id="CHEBI:57457"/>
    </ligand>
</feature>
<keyword evidence="2 10" id="KW-0963">Cytoplasm</keyword>
<dbReference type="CDD" id="cd14858">
    <property type="entry name" value="TrmE_N"/>
    <property type="match status" value="1"/>
</dbReference>
<dbReference type="PRINTS" id="PR00449">
    <property type="entry name" value="RASTRNSFRMNG"/>
</dbReference>
<evidence type="ECO:0000256" key="5">
    <source>
        <dbReference type="ARBA" id="ARBA00022741"/>
    </source>
</evidence>
<feature type="binding site" evidence="10">
    <location>
        <position position="269"/>
    </location>
    <ligand>
        <name>K(+)</name>
        <dbReference type="ChEBI" id="CHEBI:29103"/>
    </ligand>
</feature>
<dbReference type="GO" id="GO:0030488">
    <property type="term" value="P:tRNA methylation"/>
    <property type="evidence" value="ECO:0007669"/>
    <property type="project" value="TreeGrafter"/>
</dbReference>
<evidence type="ECO:0000256" key="11">
    <source>
        <dbReference type="RuleBase" id="RU003313"/>
    </source>
</evidence>
<evidence type="ECO:0000256" key="8">
    <source>
        <dbReference type="ARBA" id="ARBA00022958"/>
    </source>
</evidence>
<dbReference type="FunFam" id="3.40.50.300:FF:000494">
    <property type="entry name" value="tRNA modification GTPase MnmE"/>
    <property type="match status" value="1"/>
</dbReference>
<evidence type="ECO:0000256" key="1">
    <source>
        <dbReference type="ARBA" id="ARBA00011043"/>
    </source>
</evidence>
<dbReference type="Proteomes" id="UP000600220">
    <property type="component" value="Unassembled WGS sequence"/>
</dbReference>
<feature type="binding site" evidence="10">
    <location>
        <position position="270"/>
    </location>
    <ligand>
        <name>Mg(2+)</name>
        <dbReference type="ChEBI" id="CHEBI:18420"/>
    </ligand>
</feature>
<dbReference type="InterPro" id="IPR005225">
    <property type="entry name" value="Small_GTP-bd"/>
</dbReference>
<keyword evidence="8 10" id="KW-0630">Potassium</keyword>
<evidence type="ECO:0000256" key="10">
    <source>
        <dbReference type="HAMAP-Rule" id="MF_00379"/>
    </source>
</evidence>
<organism evidence="12 13">
    <name type="scientific">Staphylococcus pseudintermedius</name>
    <dbReference type="NCBI Taxonomy" id="283734"/>
    <lineage>
        <taxon>Bacteria</taxon>
        <taxon>Bacillati</taxon>
        <taxon>Bacillota</taxon>
        <taxon>Bacilli</taxon>
        <taxon>Bacillales</taxon>
        <taxon>Staphylococcaceae</taxon>
        <taxon>Staphylococcus</taxon>
        <taxon>Staphylococcus intermedius group</taxon>
    </lineage>
</organism>
<evidence type="ECO:0000313" key="13">
    <source>
        <dbReference type="Proteomes" id="UP000600220"/>
    </source>
</evidence>
<feature type="binding site" evidence="10">
    <location>
        <begin position="264"/>
        <end position="270"/>
    </location>
    <ligand>
        <name>GTP</name>
        <dbReference type="ChEBI" id="CHEBI:37565"/>
    </ligand>
</feature>
<feature type="binding site" evidence="10">
    <location>
        <begin position="289"/>
        <end position="292"/>
    </location>
    <ligand>
        <name>GTP</name>
        <dbReference type="ChEBI" id="CHEBI:37565"/>
    </ligand>
</feature>
<dbReference type="NCBIfam" id="NF003661">
    <property type="entry name" value="PRK05291.1-3"/>
    <property type="match status" value="1"/>
</dbReference>
<feature type="binding site" evidence="10">
    <location>
        <begin position="245"/>
        <end position="250"/>
    </location>
    <ligand>
        <name>GTP</name>
        <dbReference type="ChEBI" id="CHEBI:37565"/>
    </ligand>
</feature>
<dbReference type="CDD" id="cd04164">
    <property type="entry name" value="trmE"/>
    <property type="match status" value="1"/>
</dbReference>
<name>A0A8H9BTZ0_STAPS</name>
<feature type="binding site" evidence="10">
    <location>
        <position position="473"/>
    </location>
    <ligand>
        <name>(6S)-5-formyl-5,6,7,8-tetrahydrofolate</name>
        <dbReference type="ChEBI" id="CHEBI:57457"/>
    </ligand>
</feature>
<keyword evidence="6 10" id="KW-0378">Hydrolase</keyword>
<dbReference type="HAMAP" id="MF_00379">
    <property type="entry name" value="GTPase_MnmE"/>
    <property type="match status" value="1"/>
</dbReference>
<dbReference type="PANTHER" id="PTHR42714">
    <property type="entry name" value="TRNA MODIFICATION GTPASE GTPBP3"/>
    <property type="match status" value="1"/>
</dbReference>
<evidence type="ECO:0000256" key="3">
    <source>
        <dbReference type="ARBA" id="ARBA00022694"/>
    </source>
</evidence>
<feature type="binding site" evidence="10">
    <location>
        <position position="245"/>
    </location>
    <ligand>
        <name>K(+)</name>
        <dbReference type="ChEBI" id="CHEBI:29103"/>
    </ligand>
</feature>
<dbReference type="NCBIfam" id="TIGR00231">
    <property type="entry name" value="small_GTP"/>
    <property type="match status" value="1"/>
</dbReference>
<evidence type="ECO:0000313" key="12">
    <source>
        <dbReference type="EMBL" id="EGQ4384255.1"/>
    </source>
</evidence>
<dbReference type="RefSeq" id="WP_096533317.1">
    <property type="nucleotide sequence ID" value="NZ_BAAFHT010000004.1"/>
</dbReference>
<dbReference type="InterPro" id="IPR006073">
    <property type="entry name" value="GTP-bd"/>
</dbReference>
<dbReference type="AlphaFoldDB" id="A0A8H9BTZ0"/>
<comment type="subunit">
    <text evidence="10">Homodimer. Heterotetramer of two MnmE and two MnmG subunits.</text>
</comment>
<keyword evidence="4 10" id="KW-0479">Metal-binding</keyword>
<dbReference type="Pfam" id="PF10396">
    <property type="entry name" value="TrmE_N"/>
    <property type="match status" value="1"/>
</dbReference>
<comment type="subcellular location">
    <subcellularLocation>
        <location evidence="10">Cytoplasm</location>
    </subcellularLocation>
</comment>
<comment type="function">
    <text evidence="10">Exhibits a very high intrinsic GTPase hydrolysis rate. Involved in the addition of a carboxymethylaminomethyl (cmnm) group at the wobble position (U34) of certain tRNAs, forming tRNA-cmnm(5)s(2)U34.</text>
</comment>
<evidence type="ECO:0000256" key="7">
    <source>
        <dbReference type="ARBA" id="ARBA00022842"/>
    </source>
</evidence>
<dbReference type="EMBL" id="AAXKXX010000003">
    <property type="protein sequence ID" value="EGQ4384255.1"/>
    <property type="molecule type" value="Genomic_DNA"/>
</dbReference>
<dbReference type="InterPro" id="IPR027368">
    <property type="entry name" value="MnmE_dom2"/>
</dbReference>
<dbReference type="GO" id="GO:0002098">
    <property type="term" value="P:tRNA wobble uridine modification"/>
    <property type="evidence" value="ECO:0007669"/>
    <property type="project" value="TreeGrafter"/>
</dbReference>
<accession>A0A8H9BTZ0</accession>
<dbReference type="SUPFAM" id="SSF52540">
    <property type="entry name" value="P-loop containing nucleoside triphosphate hydrolases"/>
    <property type="match status" value="1"/>
</dbReference>
<evidence type="ECO:0000256" key="2">
    <source>
        <dbReference type="ARBA" id="ARBA00022490"/>
    </source>
</evidence>
<dbReference type="InterPro" id="IPR018948">
    <property type="entry name" value="GTP-bd_TrmE_N"/>
</dbReference>
<feature type="binding site" evidence="10">
    <location>
        <position position="36"/>
    </location>
    <ligand>
        <name>(6S)-5-formyl-5,6,7,8-tetrahydrofolate</name>
        <dbReference type="ChEBI" id="CHEBI:57457"/>
    </ligand>
</feature>
<dbReference type="Pfam" id="PF01926">
    <property type="entry name" value="MMR_HSR1"/>
    <property type="match status" value="1"/>
</dbReference>
<comment type="caution">
    <text evidence="10">Lacks conserved residue(s) required for the propagation of feature annotation.</text>
</comment>
<keyword evidence="5 10" id="KW-0547">Nucleotide-binding</keyword>
<dbReference type="InterPro" id="IPR031168">
    <property type="entry name" value="G_TrmE"/>
</dbReference>
<dbReference type="GO" id="GO:0005525">
    <property type="term" value="F:GTP binding"/>
    <property type="evidence" value="ECO:0007669"/>
    <property type="project" value="UniProtKB-UniRule"/>
</dbReference>
<dbReference type="InterPro" id="IPR025867">
    <property type="entry name" value="MnmE_helical"/>
</dbReference>
<keyword evidence="9 10" id="KW-0342">GTP-binding</keyword>
<dbReference type="Gene3D" id="3.40.50.300">
    <property type="entry name" value="P-loop containing nucleotide triphosphate hydrolases"/>
    <property type="match status" value="1"/>
</dbReference>
<dbReference type="Pfam" id="PF12631">
    <property type="entry name" value="MnmE_helical"/>
    <property type="match status" value="1"/>
</dbReference>
<keyword evidence="3 10" id="KW-0819">tRNA processing</keyword>
<evidence type="ECO:0000256" key="4">
    <source>
        <dbReference type="ARBA" id="ARBA00022723"/>
    </source>
</evidence>
<dbReference type="NCBIfam" id="TIGR00450">
    <property type="entry name" value="mnmE_trmE_thdF"/>
    <property type="match status" value="1"/>
</dbReference>
<dbReference type="Gene3D" id="3.30.1360.120">
    <property type="entry name" value="Probable tRNA modification gtpase trme, domain 1"/>
    <property type="match status" value="1"/>
</dbReference>
<dbReference type="FunFam" id="3.30.1360.120:FF:000003">
    <property type="entry name" value="tRNA modification GTPase MnmE"/>
    <property type="match status" value="1"/>
</dbReference>
<proteinExistence type="inferred from homology"/>
<dbReference type="InterPro" id="IPR004520">
    <property type="entry name" value="GTPase_MnmE"/>
</dbReference>
<dbReference type="GO" id="GO:0003924">
    <property type="term" value="F:GTPase activity"/>
    <property type="evidence" value="ECO:0007669"/>
    <property type="project" value="UniProtKB-UniRule"/>
</dbReference>